<dbReference type="PANTHER" id="PTHR30069:SF29">
    <property type="entry name" value="HEMOGLOBIN AND HEMOGLOBIN-HAPTOGLOBIN-BINDING PROTEIN 1-RELATED"/>
    <property type="match status" value="1"/>
</dbReference>
<keyword evidence="11" id="KW-1185">Reference proteome</keyword>
<dbReference type="AlphaFoldDB" id="A0AAU9D9R0"/>
<feature type="signal peptide" evidence="8">
    <location>
        <begin position="1"/>
        <end position="22"/>
    </location>
</feature>
<keyword evidence="2" id="KW-0813">Transport</keyword>
<feature type="domain" description="TonB-dependent receptor plug" evidence="9">
    <location>
        <begin position="121"/>
        <end position="239"/>
    </location>
</feature>
<dbReference type="GO" id="GO:0015344">
    <property type="term" value="F:siderophore uptake transmembrane transporter activity"/>
    <property type="evidence" value="ECO:0007669"/>
    <property type="project" value="TreeGrafter"/>
</dbReference>
<evidence type="ECO:0000256" key="4">
    <source>
        <dbReference type="ARBA" id="ARBA00022692"/>
    </source>
</evidence>
<dbReference type="Gene3D" id="2.40.170.20">
    <property type="entry name" value="TonB-dependent receptor, beta-barrel domain"/>
    <property type="match status" value="1"/>
</dbReference>
<dbReference type="NCBIfam" id="TIGR04056">
    <property type="entry name" value="OMP_RagA_SusC"/>
    <property type="match status" value="1"/>
</dbReference>
<evidence type="ECO:0000256" key="7">
    <source>
        <dbReference type="ARBA" id="ARBA00023237"/>
    </source>
</evidence>
<keyword evidence="4" id="KW-0812">Transmembrane</keyword>
<dbReference type="Pfam" id="PF07715">
    <property type="entry name" value="Plug"/>
    <property type="match status" value="1"/>
</dbReference>
<name>A0AAU9D9R0_9BACT</name>
<keyword evidence="10" id="KW-0614">Plasmid</keyword>
<protein>
    <submittedName>
        <fullName evidence="10">SusC/RagA family TonB-linked outer membrane protein</fullName>
    </submittedName>
</protein>
<evidence type="ECO:0000256" key="2">
    <source>
        <dbReference type="ARBA" id="ARBA00022448"/>
    </source>
</evidence>
<sequence>MKHTLLNIILLIATLGFLPAQAQDKVTGTVRDARGNAPLKGVVVNLLGSKGVSAFTAEDGSFEIPISTKQEVALDFAFADYRSRRVYLNGRSNVDVLLVPADIARGPEMLRTSAGVQAPSDYNGSAVTLTRQQIAQRGYSTLENALQGMVPGLYVATHSGVTGAGGSLDFRGVSTMAAGNRPLVVVDGVILETNLGGLSAVEGYAFNPLVNINIRDIEQVTFVKDGMASVYGSLASNGVILIHTADSDVKETRVDFTANFGAFMKPQKASVLDARGYRNLALEQMVDKGITQDQIEDRYPYMIELAEGADAFRFGNDTDWQDEVLTAGVLTNYSASIEGGDEVASYNFSVGYTNNDGAVENTGVEVFDLAMGARIRMLKGLLIRPKVSLSKIGAELMPESYTATVNPVLASRFKSPMMGIWKRSERGYSLPFYDEVSDFGMSNPVSLVANSVGNHDNFRLKAGISATQNIFSGLTADFDLMADLFNMKENAFIPETGSVPQFDGQARNTMKSAQRKHFSIIGQLGLNYNKTFGFRHRVNAKVGTRVRINDLEEEMAVDINSPSDQFVVIGRGDGSFRQLTPNNGKWNMLTFYGNAGYAYLDRYYLDVNMSVDGSSKFAAGERYAYFPSVQGAWRLSSEPFMAGLKALDDLRLRASYGRTGNGDIGFYSARFYYVGVPYLDYSGTVRGGVPNTGLKWETTDQLNIGLDLSLFDGFVKLGADVYQRKTNDLLTAENLTTFYGSELLLSNGGSVENSGFELSMDFDLIRGKDFGFGLGATFSKNTNEVTQLGKNALTSAEQGVHQVTAIPGGELITKVGGSINSFYGFQSSGVIPSVAEAERLNLKDRFGNPFRAGDIAFVDMNKDNVIDEKDKTEIGSPLPDFFGSVSARARYKKLRVDVLFDYVYGNEIYNHVRKGMESMDGYYNQSTAVERRWRKDGQQTDIPRASFGDPMGNGRFSDRWIEDGSFVRLKNVTISYDFGVKNRFIRNLTGYLSANNLITFSDYLGDSPDISYSNDLNTRGVDYGRVPPLTSVLLGVKMGI</sequence>
<reference evidence="10 11" key="1">
    <citation type="submission" date="2021-12" db="EMBL/GenBank/DDBJ databases">
        <title>Genome sequencing of bacteria with rrn-lacking chromosome and rrn-plasmid.</title>
        <authorList>
            <person name="Anda M."/>
            <person name="Iwasaki W."/>
        </authorList>
    </citation>
    <scope>NUCLEOTIDE SEQUENCE [LARGE SCALE GENOMIC DNA]</scope>
    <source>
        <strain evidence="10 11">DSM 100852</strain>
        <plasmid evidence="10 11">pFA5</plasmid>
    </source>
</reference>
<dbReference type="Proteomes" id="UP001348817">
    <property type="component" value="Plasmid pFA5"/>
</dbReference>
<evidence type="ECO:0000256" key="6">
    <source>
        <dbReference type="ARBA" id="ARBA00023136"/>
    </source>
</evidence>
<proteinExistence type="predicted"/>
<keyword evidence="5 8" id="KW-0732">Signal</keyword>
<comment type="subcellular location">
    <subcellularLocation>
        <location evidence="1">Cell outer membrane</location>
        <topology evidence="1">Multi-pass membrane protein</topology>
    </subcellularLocation>
</comment>
<dbReference type="InterPro" id="IPR037066">
    <property type="entry name" value="Plug_dom_sf"/>
</dbReference>
<dbReference type="InterPro" id="IPR012910">
    <property type="entry name" value="Plug_dom"/>
</dbReference>
<evidence type="ECO:0000313" key="11">
    <source>
        <dbReference type="Proteomes" id="UP001348817"/>
    </source>
</evidence>
<evidence type="ECO:0000256" key="5">
    <source>
        <dbReference type="ARBA" id="ARBA00022729"/>
    </source>
</evidence>
<dbReference type="InterPro" id="IPR039426">
    <property type="entry name" value="TonB-dep_rcpt-like"/>
</dbReference>
<evidence type="ECO:0000256" key="8">
    <source>
        <dbReference type="SAM" id="SignalP"/>
    </source>
</evidence>
<feature type="chain" id="PRO_5043672740" evidence="8">
    <location>
        <begin position="23"/>
        <end position="1040"/>
    </location>
</feature>
<dbReference type="RefSeq" id="WP_338395799.1">
    <property type="nucleotide sequence ID" value="NZ_AP025319.1"/>
</dbReference>
<dbReference type="SUPFAM" id="SSF56935">
    <property type="entry name" value="Porins"/>
    <property type="match status" value="1"/>
</dbReference>
<keyword evidence="7" id="KW-0998">Cell outer membrane</keyword>
<dbReference type="InterPro" id="IPR023996">
    <property type="entry name" value="TonB-dep_OMP_SusC/RagA"/>
</dbReference>
<dbReference type="Gene3D" id="2.170.130.10">
    <property type="entry name" value="TonB-dependent receptor, plug domain"/>
    <property type="match status" value="1"/>
</dbReference>
<dbReference type="PANTHER" id="PTHR30069">
    <property type="entry name" value="TONB-DEPENDENT OUTER MEMBRANE RECEPTOR"/>
    <property type="match status" value="1"/>
</dbReference>
<dbReference type="InterPro" id="IPR008969">
    <property type="entry name" value="CarboxyPept-like_regulatory"/>
</dbReference>
<dbReference type="EMBL" id="AP025319">
    <property type="protein sequence ID" value="BDD12653.1"/>
    <property type="molecule type" value="Genomic_DNA"/>
</dbReference>
<accession>A0AAU9D9R0</accession>
<keyword evidence="3" id="KW-1134">Transmembrane beta strand</keyword>
<dbReference type="GO" id="GO:0044718">
    <property type="term" value="P:siderophore transmembrane transport"/>
    <property type="evidence" value="ECO:0007669"/>
    <property type="project" value="TreeGrafter"/>
</dbReference>
<evidence type="ECO:0000259" key="9">
    <source>
        <dbReference type="Pfam" id="PF07715"/>
    </source>
</evidence>
<dbReference type="GO" id="GO:0009279">
    <property type="term" value="C:cell outer membrane"/>
    <property type="evidence" value="ECO:0007669"/>
    <property type="project" value="UniProtKB-SubCell"/>
</dbReference>
<geneLocation type="plasmid" evidence="10 11">
    <name>pFA5</name>
</geneLocation>
<dbReference type="SUPFAM" id="SSF49464">
    <property type="entry name" value="Carboxypeptidase regulatory domain-like"/>
    <property type="match status" value="1"/>
</dbReference>
<evidence type="ECO:0000256" key="3">
    <source>
        <dbReference type="ARBA" id="ARBA00022452"/>
    </source>
</evidence>
<dbReference type="KEGG" id="fax:FUAX_50850"/>
<organism evidence="10 11">
    <name type="scientific">Fulvitalea axinellae</name>
    <dbReference type="NCBI Taxonomy" id="1182444"/>
    <lineage>
        <taxon>Bacteria</taxon>
        <taxon>Pseudomonadati</taxon>
        <taxon>Bacteroidota</taxon>
        <taxon>Cytophagia</taxon>
        <taxon>Cytophagales</taxon>
        <taxon>Persicobacteraceae</taxon>
        <taxon>Fulvitalea</taxon>
    </lineage>
</organism>
<evidence type="ECO:0000313" key="10">
    <source>
        <dbReference type="EMBL" id="BDD12653.1"/>
    </source>
</evidence>
<evidence type="ECO:0000256" key="1">
    <source>
        <dbReference type="ARBA" id="ARBA00004571"/>
    </source>
</evidence>
<dbReference type="InterPro" id="IPR036942">
    <property type="entry name" value="Beta-barrel_TonB_sf"/>
</dbReference>
<gene>
    <name evidence="10" type="ORF">FUAX_50850</name>
</gene>
<keyword evidence="6" id="KW-0472">Membrane</keyword>